<organism evidence="1 2">
    <name type="scientific">Populus deltoides</name>
    <name type="common">Eastern poplar</name>
    <name type="synonym">Eastern cottonwood</name>
    <dbReference type="NCBI Taxonomy" id="3696"/>
    <lineage>
        <taxon>Eukaryota</taxon>
        <taxon>Viridiplantae</taxon>
        <taxon>Streptophyta</taxon>
        <taxon>Embryophyta</taxon>
        <taxon>Tracheophyta</taxon>
        <taxon>Spermatophyta</taxon>
        <taxon>Magnoliopsida</taxon>
        <taxon>eudicotyledons</taxon>
        <taxon>Gunneridae</taxon>
        <taxon>Pentapetalae</taxon>
        <taxon>rosids</taxon>
        <taxon>fabids</taxon>
        <taxon>Malpighiales</taxon>
        <taxon>Salicaceae</taxon>
        <taxon>Saliceae</taxon>
        <taxon>Populus</taxon>
    </lineage>
</organism>
<dbReference type="EMBL" id="JACEGQ020000012">
    <property type="protein sequence ID" value="KAH8492136.1"/>
    <property type="molecule type" value="Genomic_DNA"/>
</dbReference>
<dbReference type="AlphaFoldDB" id="A0A8T2XG30"/>
<sequence length="111" mass="12320">MRDISPSIGNLSFLRIIDGSPSVKYFKYVVLSELDGIAERTDGYCRSCPPLELEGKEASSSNSRKQEKVQSMRNVLASILEIGVACSEESPRERMNSCDVVKELHPIKLAD</sequence>
<reference evidence="1" key="1">
    <citation type="journal article" date="2021" name="J. Hered.">
        <title>Genome Assembly of Salicaceae Populus deltoides (Eastern Cottonwood) I-69 Based on Nanopore Sequencing and Hi-C Technologies.</title>
        <authorList>
            <person name="Bai S."/>
            <person name="Wu H."/>
            <person name="Zhang J."/>
            <person name="Pan Z."/>
            <person name="Zhao W."/>
            <person name="Li Z."/>
            <person name="Tong C."/>
        </authorList>
    </citation>
    <scope>NUCLEOTIDE SEQUENCE</scope>
    <source>
        <tissue evidence="1">Leaf</tissue>
    </source>
</reference>
<name>A0A8T2XG30_POPDE</name>
<evidence type="ECO:0000313" key="2">
    <source>
        <dbReference type="Proteomes" id="UP000807159"/>
    </source>
</evidence>
<protein>
    <submittedName>
        <fullName evidence="1">Uncharacterized protein</fullName>
    </submittedName>
</protein>
<evidence type="ECO:0000313" key="1">
    <source>
        <dbReference type="EMBL" id="KAH8492136.1"/>
    </source>
</evidence>
<comment type="caution">
    <text evidence="1">The sequence shown here is derived from an EMBL/GenBank/DDBJ whole genome shotgun (WGS) entry which is preliminary data.</text>
</comment>
<proteinExistence type="predicted"/>
<accession>A0A8T2XG30</accession>
<dbReference type="Proteomes" id="UP000807159">
    <property type="component" value="Chromosome 12"/>
</dbReference>
<gene>
    <name evidence="1" type="ORF">H0E87_021644</name>
</gene>
<keyword evidence="2" id="KW-1185">Reference proteome</keyword>